<keyword evidence="8" id="KW-1185">Reference proteome</keyword>
<keyword evidence="3 4" id="KW-0539">Nucleus</keyword>
<organism evidence="7 8">
    <name type="scientific">Halocaridina rubra</name>
    <name type="common">Hawaiian red shrimp</name>
    <dbReference type="NCBI Taxonomy" id="373956"/>
    <lineage>
        <taxon>Eukaryota</taxon>
        <taxon>Metazoa</taxon>
        <taxon>Ecdysozoa</taxon>
        <taxon>Arthropoda</taxon>
        <taxon>Crustacea</taxon>
        <taxon>Multicrustacea</taxon>
        <taxon>Malacostraca</taxon>
        <taxon>Eumalacostraca</taxon>
        <taxon>Eucarida</taxon>
        <taxon>Decapoda</taxon>
        <taxon>Pleocyemata</taxon>
        <taxon>Caridea</taxon>
        <taxon>Atyoidea</taxon>
        <taxon>Atyidae</taxon>
        <taxon>Halocaridina</taxon>
    </lineage>
</organism>
<reference evidence="7 8" key="1">
    <citation type="submission" date="2023-11" db="EMBL/GenBank/DDBJ databases">
        <title>Halocaridina rubra genome assembly.</title>
        <authorList>
            <person name="Smith C."/>
        </authorList>
    </citation>
    <scope>NUCLEOTIDE SEQUENCE [LARGE SCALE GENOMIC DNA]</scope>
    <source>
        <strain evidence="7">EP-1</strain>
        <tissue evidence="7">Whole</tissue>
    </source>
</reference>
<feature type="compositionally biased region" description="Basic and acidic residues" evidence="5">
    <location>
        <begin position="93"/>
        <end position="106"/>
    </location>
</feature>
<accession>A0AAN8XD57</accession>
<feature type="region of interest" description="Disordered" evidence="5">
    <location>
        <begin position="293"/>
        <end position="313"/>
    </location>
</feature>
<evidence type="ECO:0000259" key="6">
    <source>
        <dbReference type="PROSITE" id="PS50118"/>
    </source>
</evidence>
<dbReference type="Pfam" id="PF00505">
    <property type="entry name" value="HMG_box"/>
    <property type="match status" value="1"/>
</dbReference>
<name>A0AAN8XD57_HALRR</name>
<dbReference type="FunFam" id="1.10.30.10:FF:000007">
    <property type="entry name" value="Transcription factor SOX"/>
    <property type="match status" value="1"/>
</dbReference>
<dbReference type="CDD" id="cd22029">
    <property type="entry name" value="HMG-box_SoxC"/>
    <property type="match status" value="1"/>
</dbReference>
<dbReference type="EMBL" id="JAXCGZ010004272">
    <property type="protein sequence ID" value="KAK7082002.1"/>
    <property type="molecule type" value="Genomic_DNA"/>
</dbReference>
<evidence type="ECO:0000256" key="3">
    <source>
        <dbReference type="ARBA" id="ARBA00023242"/>
    </source>
</evidence>
<dbReference type="Gene3D" id="1.10.30.10">
    <property type="entry name" value="High mobility group box domain"/>
    <property type="match status" value="1"/>
</dbReference>
<gene>
    <name evidence="7" type="primary">SOX4</name>
    <name evidence="7" type="ORF">SK128_013244</name>
</gene>
<evidence type="ECO:0000256" key="2">
    <source>
        <dbReference type="ARBA" id="ARBA00023125"/>
    </source>
</evidence>
<dbReference type="SMART" id="SM00398">
    <property type="entry name" value="HMG"/>
    <property type="match status" value="1"/>
</dbReference>
<dbReference type="InterPro" id="IPR036910">
    <property type="entry name" value="HMG_box_dom_sf"/>
</dbReference>
<keyword evidence="2 4" id="KW-0238">DNA-binding</keyword>
<feature type="non-terminal residue" evidence="7">
    <location>
        <position position="1"/>
    </location>
</feature>
<feature type="compositionally biased region" description="Acidic residues" evidence="5">
    <location>
        <begin position="255"/>
        <end position="268"/>
    </location>
</feature>
<dbReference type="PANTHER" id="PTHR10270:SF323">
    <property type="entry name" value="TRANSCRIPTION FACTOR SOX-14-RELATED"/>
    <property type="match status" value="1"/>
</dbReference>
<evidence type="ECO:0000313" key="7">
    <source>
        <dbReference type="EMBL" id="KAK7082002.1"/>
    </source>
</evidence>
<dbReference type="GO" id="GO:0000122">
    <property type="term" value="P:negative regulation of transcription by RNA polymerase II"/>
    <property type="evidence" value="ECO:0007669"/>
    <property type="project" value="TreeGrafter"/>
</dbReference>
<dbReference type="InterPro" id="IPR009071">
    <property type="entry name" value="HMG_box_dom"/>
</dbReference>
<dbReference type="PROSITE" id="PS50118">
    <property type="entry name" value="HMG_BOX_2"/>
    <property type="match status" value="1"/>
</dbReference>
<dbReference type="GO" id="GO:0001228">
    <property type="term" value="F:DNA-binding transcription activator activity, RNA polymerase II-specific"/>
    <property type="evidence" value="ECO:0007669"/>
    <property type="project" value="TreeGrafter"/>
</dbReference>
<evidence type="ECO:0000256" key="4">
    <source>
        <dbReference type="PROSITE-ProRule" id="PRU00267"/>
    </source>
</evidence>
<feature type="DNA-binding region" description="HMG box" evidence="4">
    <location>
        <begin position="9"/>
        <end position="77"/>
    </location>
</feature>
<feature type="domain" description="HMG box" evidence="6">
    <location>
        <begin position="9"/>
        <end position="77"/>
    </location>
</feature>
<dbReference type="GO" id="GO:0030182">
    <property type="term" value="P:neuron differentiation"/>
    <property type="evidence" value="ECO:0007669"/>
    <property type="project" value="TreeGrafter"/>
</dbReference>
<evidence type="ECO:0000256" key="1">
    <source>
        <dbReference type="ARBA" id="ARBA00004123"/>
    </source>
</evidence>
<evidence type="ECO:0000313" key="8">
    <source>
        <dbReference type="Proteomes" id="UP001381693"/>
    </source>
</evidence>
<dbReference type="AlphaFoldDB" id="A0AAN8XD57"/>
<comment type="caution">
    <text evidence="7">The sequence shown here is derived from an EMBL/GenBank/DDBJ whole genome shotgun (WGS) entry which is preliminary data.</text>
</comment>
<sequence>TKKHNPNHVKRPMNAFMVWSQMERREIVKFAPDMHNAEISKQLGKQWKNLTEDQRQPYIQEAERLRLLHMQEYPDYKYRPRKKSKSTGQNTKTVEKGRVSKAKDKVNSASHVLRGVKLTSDLSRTHLTTTTNGISSINHSKLKLKVRIDKKLKDSIRNTVYVPIAQCTSPAEVPATPHEMPASPESASLHDSYLTTTSTLSHRNKHSKQRMSSPCTSPAKEPFLYGLYTIESSPGLTSLKPKSIMSPSSMTTADNSDDSDDGDDEDESEHFFLYSRKRHAVRDEVFAPKPSLSTSLSESRVIKPPPPVKLEPSIIKPEPLDIKADPIYIKQEPPSEPSPLADLDTELSDFLQIPSDFKVEVDEINSDLDFDAVSTSSGSHFEFSDVSDMLSDIGVSNDCWADIGIINC</sequence>
<dbReference type="PANTHER" id="PTHR10270">
    <property type="entry name" value="SOX TRANSCRIPTION FACTOR"/>
    <property type="match status" value="1"/>
</dbReference>
<dbReference type="GO" id="GO:0005634">
    <property type="term" value="C:nucleus"/>
    <property type="evidence" value="ECO:0007669"/>
    <property type="project" value="UniProtKB-SubCell"/>
</dbReference>
<dbReference type="SUPFAM" id="SSF47095">
    <property type="entry name" value="HMG-box"/>
    <property type="match status" value="1"/>
</dbReference>
<feature type="region of interest" description="Disordered" evidence="5">
    <location>
        <begin position="236"/>
        <end position="268"/>
    </location>
</feature>
<dbReference type="InterPro" id="IPR050140">
    <property type="entry name" value="SRY-related_HMG-box_TF-like"/>
</dbReference>
<evidence type="ECO:0000256" key="5">
    <source>
        <dbReference type="SAM" id="MobiDB-lite"/>
    </source>
</evidence>
<dbReference type="GO" id="GO:0000978">
    <property type="term" value="F:RNA polymerase II cis-regulatory region sequence-specific DNA binding"/>
    <property type="evidence" value="ECO:0007669"/>
    <property type="project" value="TreeGrafter"/>
</dbReference>
<feature type="region of interest" description="Disordered" evidence="5">
    <location>
        <begin position="78"/>
        <end position="106"/>
    </location>
</feature>
<protein>
    <submittedName>
        <fullName evidence="7">Transcription factor SOX-4</fullName>
    </submittedName>
</protein>
<proteinExistence type="predicted"/>
<dbReference type="GO" id="GO:0007420">
    <property type="term" value="P:brain development"/>
    <property type="evidence" value="ECO:0007669"/>
    <property type="project" value="TreeGrafter"/>
</dbReference>
<comment type="subcellular location">
    <subcellularLocation>
        <location evidence="1">Nucleus</location>
    </subcellularLocation>
</comment>
<dbReference type="Proteomes" id="UP001381693">
    <property type="component" value="Unassembled WGS sequence"/>
</dbReference>